<evidence type="ECO:0000256" key="1">
    <source>
        <dbReference type="SAM" id="Phobius"/>
    </source>
</evidence>
<keyword evidence="3" id="KW-1185">Reference proteome</keyword>
<keyword evidence="1" id="KW-1133">Transmembrane helix</keyword>
<sequence length="212" mass="21985">MLDLLFVLVLGTLALSGFATSFTGWAFLVVGVCGILLAIGVTHAAGVLGWPLVAPVVVVTALFFLLGGPLCLRSTGDAALLPGPTTLSGLADQAVFGWKDMLTTLPPVDGDGPLLVLPWLLGLVVGLVGTASSRVRLRRAWMTALLPVLVLTLVLVAVILLGVRHPQSVIVQGALFAAAALAWLAIRARRASASVHGGTSGWGGSRSARRWW</sequence>
<protein>
    <submittedName>
        <fullName evidence="2">Uncharacterized protein</fullName>
    </submittedName>
</protein>
<evidence type="ECO:0000313" key="3">
    <source>
        <dbReference type="Proteomes" id="UP000502035"/>
    </source>
</evidence>
<accession>A0A6G7YET1</accession>
<feature type="transmembrane region" description="Helical" evidence="1">
    <location>
        <begin position="114"/>
        <end position="132"/>
    </location>
</feature>
<evidence type="ECO:0000313" key="2">
    <source>
        <dbReference type="EMBL" id="QIK75404.1"/>
    </source>
</evidence>
<proteinExistence type="predicted"/>
<keyword evidence="1" id="KW-0472">Membrane</keyword>
<organism evidence="2 3">
    <name type="scientific">Nocardioides piscis</name>
    <dbReference type="NCBI Taxonomy" id="2714938"/>
    <lineage>
        <taxon>Bacteria</taxon>
        <taxon>Bacillati</taxon>
        <taxon>Actinomycetota</taxon>
        <taxon>Actinomycetes</taxon>
        <taxon>Propionibacteriales</taxon>
        <taxon>Nocardioidaceae</taxon>
        <taxon>Nocardioides</taxon>
    </lineage>
</organism>
<dbReference type="Proteomes" id="UP000502035">
    <property type="component" value="Chromosome"/>
</dbReference>
<keyword evidence="1" id="KW-0812">Transmembrane</keyword>
<gene>
    <name evidence="2" type="ORF">G7071_08110</name>
</gene>
<dbReference type="EMBL" id="CP049866">
    <property type="protein sequence ID" value="QIK75404.1"/>
    <property type="molecule type" value="Genomic_DNA"/>
</dbReference>
<name>A0A6G7YET1_9ACTN</name>
<reference evidence="2 3" key="1">
    <citation type="submission" date="2020-03" db="EMBL/GenBank/DDBJ databases">
        <title>Nocardioides sp. nov., isolated from fish.</title>
        <authorList>
            <person name="Hyun D.-W."/>
            <person name="Bae J.-W."/>
        </authorList>
    </citation>
    <scope>NUCLEOTIDE SEQUENCE [LARGE SCALE GENOMIC DNA]</scope>
    <source>
        <strain evidence="2 3">HDW12A</strain>
    </source>
</reference>
<feature type="transmembrane region" description="Helical" evidence="1">
    <location>
        <begin position="144"/>
        <end position="163"/>
    </location>
</feature>
<feature type="transmembrane region" description="Helical" evidence="1">
    <location>
        <begin position="169"/>
        <end position="186"/>
    </location>
</feature>
<dbReference type="RefSeq" id="WP_166317171.1">
    <property type="nucleotide sequence ID" value="NZ_CP049866.1"/>
</dbReference>
<dbReference type="AlphaFoldDB" id="A0A6G7YET1"/>
<dbReference type="KEGG" id="npi:G7071_08110"/>